<dbReference type="EMBL" id="VLLL01000007">
    <property type="protein sequence ID" value="TWJ10770.1"/>
    <property type="molecule type" value="Genomic_DNA"/>
</dbReference>
<dbReference type="PIRSF" id="PIRSF006221">
    <property type="entry name" value="Ketosamine-3-kinase"/>
    <property type="match status" value="1"/>
</dbReference>
<gene>
    <name evidence="2" type="ORF">LX16_4194</name>
</gene>
<dbReference type="InterPro" id="IPR011009">
    <property type="entry name" value="Kinase-like_dom_sf"/>
</dbReference>
<dbReference type="PANTHER" id="PTHR12149:SF8">
    <property type="entry name" value="PROTEIN-RIBULOSAMINE 3-KINASE"/>
    <property type="match status" value="1"/>
</dbReference>
<dbReference type="Gene3D" id="3.30.200.20">
    <property type="entry name" value="Phosphorylase Kinase, domain 1"/>
    <property type="match status" value="1"/>
</dbReference>
<name>A0A562UYQ8_9ACTN</name>
<dbReference type="Pfam" id="PF03881">
    <property type="entry name" value="Fructosamin_kin"/>
    <property type="match status" value="1"/>
</dbReference>
<proteinExistence type="inferred from homology"/>
<protein>
    <submittedName>
        <fullName evidence="2">Fructosamine-3-kinase</fullName>
    </submittedName>
</protein>
<dbReference type="AlphaFoldDB" id="A0A562UYQ8"/>
<dbReference type="Gene3D" id="1.10.510.10">
    <property type="entry name" value="Transferase(Phosphotransferase) domain 1"/>
    <property type="match status" value="1"/>
</dbReference>
<dbReference type="PANTHER" id="PTHR12149">
    <property type="entry name" value="FRUCTOSAMINE 3 KINASE-RELATED PROTEIN"/>
    <property type="match status" value="1"/>
</dbReference>
<dbReference type="OrthoDB" id="5291879at2"/>
<organism evidence="2 3">
    <name type="scientific">Stackebrandtia albiflava</name>
    <dbReference type="NCBI Taxonomy" id="406432"/>
    <lineage>
        <taxon>Bacteria</taxon>
        <taxon>Bacillati</taxon>
        <taxon>Actinomycetota</taxon>
        <taxon>Actinomycetes</taxon>
        <taxon>Glycomycetales</taxon>
        <taxon>Glycomycetaceae</taxon>
        <taxon>Stackebrandtia</taxon>
    </lineage>
</organism>
<accession>A0A562UYQ8</accession>
<keyword evidence="3" id="KW-1185">Reference proteome</keyword>
<dbReference type="Gene3D" id="1.20.1270.240">
    <property type="match status" value="1"/>
</dbReference>
<dbReference type="SUPFAM" id="SSF56112">
    <property type="entry name" value="Protein kinase-like (PK-like)"/>
    <property type="match status" value="1"/>
</dbReference>
<keyword evidence="1" id="KW-0808">Transferase</keyword>
<dbReference type="GO" id="GO:0016301">
    <property type="term" value="F:kinase activity"/>
    <property type="evidence" value="ECO:0007669"/>
    <property type="project" value="UniProtKB-UniRule"/>
</dbReference>
<reference evidence="2 3" key="1">
    <citation type="journal article" date="2013" name="Stand. Genomic Sci.">
        <title>Genomic Encyclopedia of Type Strains, Phase I: The one thousand microbial genomes (KMG-I) project.</title>
        <authorList>
            <person name="Kyrpides N.C."/>
            <person name="Woyke T."/>
            <person name="Eisen J.A."/>
            <person name="Garrity G."/>
            <person name="Lilburn T.G."/>
            <person name="Beck B.J."/>
            <person name="Whitman W.B."/>
            <person name="Hugenholtz P."/>
            <person name="Klenk H.P."/>
        </authorList>
    </citation>
    <scope>NUCLEOTIDE SEQUENCE [LARGE SCALE GENOMIC DNA]</scope>
    <source>
        <strain evidence="2 3">DSM 45044</strain>
    </source>
</reference>
<dbReference type="Proteomes" id="UP000321617">
    <property type="component" value="Unassembled WGS sequence"/>
</dbReference>
<dbReference type="RefSeq" id="WP_147141753.1">
    <property type="nucleotide sequence ID" value="NZ_BAABIJ010000003.1"/>
</dbReference>
<comment type="similarity">
    <text evidence="1">Belongs to the fructosamine kinase family.</text>
</comment>
<evidence type="ECO:0000313" key="2">
    <source>
        <dbReference type="EMBL" id="TWJ10770.1"/>
    </source>
</evidence>
<evidence type="ECO:0000313" key="3">
    <source>
        <dbReference type="Proteomes" id="UP000321617"/>
    </source>
</evidence>
<keyword evidence="1 2" id="KW-0418">Kinase</keyword>
<evidence type="ECO:0000256" key="1">
    <source>
        <dbReference type="PIRNR" id="PIRNR006221"/>
    </source>
</evidence>
<dbReference type="InterPro" id="IPR016477">
    <property type="entry name" value="Fructo-/Ketosamine-3-kinase"/>
</dbReference>
<sequence>MDLEYLRAHPERLPMLIDHQRIRFTPVPGGSTSVAQRLTLDDGTDVFAKLHETGPEGLIDAERRGLDWLAAAGAPVPRVWASTPELLVTDWIPEAAPTADNAAAFGRALARLHRSGADRFGADWPGFIGRLPLDNSGAETDWAGWYATRRLLPYLRMSRDAGTLDAADTALVSAAIDRLPGHAGRSDPTEPVARIHGDLWPGNVLWSADRAFLIDPAAQGGHRETDLATLALWGGAPRLADIHAGYREVWPLADGWRDRTPAHQLHLLLVHTALFGRAYRDEVLAAARSW</sequence>
<comment type="caution">
    <text evidence="2">The sequence shown here is derived from an EMBL/GenBank/DDBJ whole genome shotgun (WGS) entry which is preliminary data.</text>
</comment>